<feature type="domain" description="Tyr recombinase" evidence="11">
    <location>
        <begin position="123"/>
        <end position="376"/>
    </location>
</feature>
<dbReference type="RefSeq" id="WP_007311752.1">
    <property type="nucleotide sequence ID" value="NZ_AESD01000557.1"/>
</dbReference>
<sequence length="383" mass="42992">MLTQTTPNDLTPTDLLDNFAKFVRLDTADGNAADDTVKTYACTVRQFFSWCDSQRLHPLDATKDDIKLYRRWLVEIQAYKCATIALKLTVVRRFYAGAVERGLILANPALGIKPPRENIDPAERINYLEEPEVTGLLESLPTENTIGGLRDRFLVAVMVLEGCRTVEMHRACIGDIVKRGKDIGIRVSGKRSRRIVPLTPDLAKLLNKYLNARKRSGEALLADTPLFIALDKRTYGGRLSRRSIQRVIDKYLRATGLKEQPKKQKKGKKSASNQSHQPSMGNGEVKKSFLEQNQEHQPSSGEKQRPSKESSSRSNKFQQPQRQLSAHSLRHTAGTLAIRAGSDLRQVQDLLGHADPRTTALYAHVADRWRNNPALRLGVKVPL</sequence>
<keyword evidence="6 9" id="KW-0238">DNA-binding</keyword>
<feature type="domain" description="Core-binding (CB)" evidence="12">
    <location>
        <begin position="10"/>
        <end position="99"/>
    </location>
</feature>
<dbReference type="GO" id="GO:0051301">
    <property type="term" value="P:cell division"/>
    <property type="evidence" value="ECO:0007669"/>
    <property type="project" value="UniProtKB-KW"/>
</dbReference>
<dbReference type="GO" id="GO:0005737">
    <property type="term" value="C:cytoplasm"/>
    <property type="evidence" value="ECO:0007669"/>
    <property type="project" value="UniProtKB-SubCell"/>
</dbReference>
<dbReference type="Pfam" id="PF00589">
    <property type="entry name" value="Phage_integrase"/>
    <property type="match status" value="2"/>
</dbReference>
<dbReference type="GO" id="GO:0007059">
    <property type="term" value="P:chromosome segregation"/>
    <property type="evidence" value="ECO:0007669"/>
    <property type="project" value="UniProtKB-KW"/>
</dbReference>
<evidence type="ECO:0000256" key="10">
    <source>
        <dbReference type="SAM" id="MobiDB-lite"/>
    </source>
</evidence>
<dbReference type="SUPFAM" id="SSF56349">
    <property type="entry name" value="DNA breaking-rejoining enzymes"/>
    <property type="match status" value="1"/>
</dbReference>
<keyword evidence="2" id="KW-0963">Cytoplasm</keyword>
<gene>
    <name evidence="13" type="ORF">CWATWH0003_3762</name>
</gene>
<dbReference type="InterPro" id="IPR011010">
    <property type="entry name" value="DNA_brk_join_enz"/>
</dbReference>
<evidence type="ECO:0000256" key="6">
    <source>
        <dbReference type="ARBA" id="ARBA00023125"/>
    </source>
</evidence>
<dbReference type="InterPro" id="IPR044068">
    <property type="entry name" value="CB"/>
</dbReference>
<dbReference type="Gene3D" id="1.10.150.130">
    <property type="match status" value="1"/>
</dbReference>
<evidence type="ECO:0000256" key="9">
    <source>
        <dbReference type="PROSITE-ProRule" id="PRU01248"/>
    </source>
</evidence>
<keyword evidence="3" id="KW-0132">Cell division</keyword>
<dbReference type="Proteomes" id="UP000003477">
    <property type="component" value="Unassembled WGS sequence"/>
</dbReference>
<evidence type="ECO:0000313" key="13">
    <source>
        <dbReference type="EMBL" id="EHJ11503.1"/>
    </source>
</evidence>
<keyword evidence="4" id="KW-0159">Chromosome partition</keyword>
<dbReference type="PROSITE" id="PS51898">
    <property type="entry name" value="TYR_RECOMBINASE"/>
    <property type="match status" value="1"/>
</dbReference>
<evidence type="ECO:0000259" key="11">
    <source>
        <dbReference type="PROSITE" id="PS51898"/>
    </source>
</evidence>
<dbReference type="GO" id="GO:0006310">
    <property type="term" value="P:DNA recombination"/>
    <property type="evidence" value="ECO:0007669"/>
    <property type="project" value="UniProtKB-KW"/>
</dbReference>
<keyword evidence="8" id="KW-0131">Cell cycle</keyword>
<dbReference type="GO" id="GO:0015074">
    <property type="term" value="P:DNA integration"/>
    <property type="evidence" value="ECO:0007669"/>
    <property type="project" value="UniProtKB-KW"/>
</dbReference>
<evidence type="ECO:0000259" key="12">
    <source>
        <dbReference type="PROSITE" id="PS51900"/>
    </source>
</evidence>
<accession>G5J8I4</accession>
<comment type="caution">
    <text evidence="13">The sequence shown here is derived from an EMBL/GenBank/DDBJ whole genome shotgun (WGS) entry which is preliminary data.</text>
</comment>
<evidence type="ECO:0000256" key="8">
    <source>
        <dbReference type="ARBA" id="ARBA00023306"/>
    </source>
</evidence>
<feature type="compositionally biased region" description="Polar residues" evidence="10">
    <location>
        <begin position="312"/>
        <end position="326"/>
    </location>
</feature>
<keyword evidence="5" id="KW-0229">DNA integration</keyword>
<dbReference type="PROSITE" id="PS51900">
    <property type="entry name" value="CB"/>
    <property type="match status" value="1"/>
</dbReference>
<evidence type="ECO:0000256" key="4">
    <source>
        <dbReference type="ARBA" id="ARBA00022829"/>
    </source>
</evidence>
<dbReference type="SUPFAM" id="SSF47823">
    <property type="entry name" value="lambda integrase-like, N-terminal domain"/>
    <property type="match status" value="1"/>
</dbReference>
<dbReference type="InterPro" id="IPR010998">
    <property type="entry name" value="Integrase_recombinase_N"/>
</dbReference>
<dbReference type="PATRIC" id="fig|423471.3.peg.3530"/>
<protein>
    <submittedName>
        <fullName evidence="13">Phage integrase</fullName>
    </submittedName>
</protein>
<keyword evidence="7" id="KW-0233">DNA recombination</keyword>
<evidence type="ECO:0000256" key="2">
    <source>
        <dbReference type="ARBA" id="ARBA00022490"/>
    </source>
</evidence>
<dbReference type="GeneID" id="88767267"/>
<feature type="compositionally biased region" description="Basic and acidic residues" evidence="10">
    <location>
        <begin position="302"/>
        <end position="311"/>
    </location>
</feature>
<evidence type="ECO:0000256" key="7">
    <source>
        <dbReference type="ARBA" id="ARBA00023172"/>
    </source>
</evidence>
<name>G5J8I4_CROWT</name>
<dbReference type="PANTHER" id="PTHR30349:SF77">
    <property type="entry name" value="TYROSINE RECOMBINASE XERC"/>
    <property type="match status" value="1"/>
</dbReference>
<dbReference type="EMBL" id="AESD01000557">
    <property type="protein sequence ID" value="EHJ11503.1"/>
    <property type="molecule type" value="Genomic_DNA"/>
</dbReference>
<organism evidence="13 14">
    <name type="scientific">Crocosphaera watsonii WH 0003</name>
    <dbReference type="NCBI Taxonomy" id="423471"/>
    <lineage>
        <taxon>Bacteria</taxon>
        <taxon>Bacillati</taxon>
        <taxon>Cyanobacteriota</taxon>
        <taxon>Cyanophyceae</taxon>
        <taxon>Oscillatoriophycideae</taxon>
        <taxon>Chroococcales</taxon>
        <taxon>Aphanothecaceae</taxon>
        <taxon>Crocosphaera</taxon>
    </lineage>
</organism>
<proteinExistence type="predicted"/>
<dbReference type="Pfam" id="PF13495">
    <property type="entry name" value="Phage_int_SAM_4"/>
    <property type="match status" value="1"/>
</dbReference>
<evidence type="ECO:0000313" key="14">
    <source>
        <dbReference type="Proteomes" id="UP000003477"/>
    </source>
</evidence>
<dbReference type="InterPro" id="IPR004107">
    <property type="entry name" value="Integrase_SAM-like_N"/>
</dbReference>
<dbReference type="InterPro" id="IPR050090">
    <property type="entry name" value="Tyrosine_recombinase_XerCD"/>
</dbReference>
<dbReference type="Gene3D" id="1.10.443.10">
    <property type="entry name" value="Intergrase catalytic core"/>
    <property type="match status" value="1"/>
</dbReference>
<feature type="compositionally biased region" description="Polar residues" evidence="10">
    <location>
        <begin position="290"/>
        <end position="301"/>
    </location>
</feature>
<dbReference type="GO" id="GO:0003677">
    <property type="term" value="F:DNA binding"/>
    <property type="evidence" value="ECO:0007669"/>
    <property type="project" value="UniProtKB-UniRule"/>
</dbReference>
<evidence type="ECO:0000256" key="1">
    <source>
        <dbReference type="ARBA" id="ARBA00004496"/>
    </source>
</evidence>
<dbReference type="AlphaFoldDB" id="G5J8I4"/>
<comment type="subcellular location">
    <subcellularLocation>
        <location evidence="1">Cytoplasm</location>
    </subcellularLocation>
</comment>
<evidence type="ECO:0000256" key="3">
    <source>
        <dbReference type="ARBA" id="ARBA00022618"/>
    </source>
</evidence>
<reference evidence="13 14" key="1">
    <citation type="journal article" date="2011" name="Front. Microbiol.">
        <title>Two Strains of Crocosphaera watsonii with Highly Conserved Genomes are Distinguished by Strain-Specific Features.</title>
        <authorList>
            <person name="Bench S.R."/>
            <person name="Ilikchyan I.N."/>
            <person name="Tripp H.J."/>
            <person name="Zehr J.P."/>
        </authorList>
    </citation>
    <scope>NUCLEOTIDE SEQUENCE [LARGE SCALE GENOMIC DNA]</scope>
    <source>
        <strain evidence="13 14">WH 0003</strain>
    </source>
</reference>
<dbReference type="PANTHER" id="PTHR30349">
    <property type="entry name" value="PHAGE INTEGRASE-RELATED"/>
    <property type="match status" value="1"/>
</dbReference>
<feature type="region of interest" description="Disordered" evidence="10">
    <location>
        <begin position="255"/>
        <end position="328"/>
    </location>
</feature>
<dbReference type="InterPro" id="IPR013762">
    <property type="entry name" value="Integrase-like_cat_sf"/>
</dbReference>
<evidence type="ECO:0000256" key="5">
    <source>
        <dbReference type="ARBA" id="ARBA00022908"/>
    </source>
</evidence>
<dbReference type="InterPro" id="IPR002104">
    <property type="entry name" value="Integrase_catalytic"/>
</dbReference>